<feature type="binding site" evidence="6 7">
    <location>
        <position position="78"/>
    </location>
    <ligand>
        <name>S-adenosyl-L-methionine</name>
        <dbReference type="ChEBI" id="CHEBI:59789"/>
    </ligand>
</feature>
<dbReference type="NCBIfam" id="TIGR00185">
    <property type="entry name" value="tRNA_yibK_trmL"/>
    <property type="match status" value="1"/>
</dbReference>
<dbReference type="EC" id="2.1.1.207" evidence="6"/>
<dbReference type="FunFam" id="3.40.1280.10:FF:000002">
    <property type="entry name" value="Peptidylprolyl isomerase"/>
    <property type="match status" value="1"/>
</dbReference>
<dbReference type="InterPro" id="IPR001537">
    <property type="entry name" value="SpoU_MeTrfase"/>
</dbReference>
<dbReference type="PIRSF" id="PIRSF029256">
    <property type="entry name" value="SpoU_TrmH_prd"/>
    <property type="match status" value="1"/>
</dbReference>
<dbReference type="GO" id="GO:0003723">
    <property type="term" value="F:RNA binding"/>
    <property type="evidence" value="ECO:0007669"/>
    <property type="project" value="InterPro"/>
</dbReference>
<dbReference type="eggNOG" id="COG0219">
    <property type="taxonomic scope" value="Bacteria"/>
</dbReference>
<dbReference type="AlphaFoldDB" id="A0A081G0X1"/>
<protein>
    <recommendedName>
        <fullName evidence="6">tRNA (cytidine(34)-2'-O)-methyltransferase</fullName>
        <ecNumber evidence="6">2.1.1.207</ecNumber>
    </recommendedName>
    <alternativeName>
        <fullName evidence="6">tRNA (cytidine/uridine-2'-O-)-methyltransferase TrmL</fullName>
    </alternativeName>
</protein>
<evidence type="ECO:0000313" key="9">
    <source>
        <dbReference type="EMBL" id="KEA64426.1"/>
    </source>
</evidence>
<feature type="domain" description="tRNA/rRNA methyltransferase SpoU type" evidence="8">
    <location>
        <begin position="2"/>
        <end position="139"/>
    </location>
</feature>
<evidence type="ECO:0000256" key="6">
    <source>
        <dbReference type="HAMAP-Rule" id="MF_01885"/>
    </source>
</evidence>
<comment type="function">
    <text evidence="6">Methylates the ribose at the nucleotide 34 wobble position in the two leucyl isoacceptors tRNA(Leu)(CmAA) and tRNA(Leu)(cmnm5UmAA). Catalyzes the methyl transfer from S-adenosyl-L-methionine to the 2'-OH of the wobble nucleotide.</text>
</comment>
<dbReference type="GO" id="GO:0141102">
    <property type="term" value="F:tRNA (5-carboxymethylaminomethyluridine(34)-2'-O)-methyltransferase activity"/>
    <property type="evidence" value="ECO:0007669"/>
    <property type="project" value="RHEA"/>
</dbReference>
<evidence type="ECO:0000259" key="8">
    <source>
        <dbReference type="Pfam" id="PF00588"/>
    </source>
</evidence>
<comment type="subcellular location">
    <subcellularLocation>
        <location evidence="6">Cytoplasm</location>
    </subcellularLocation>
</comment>
<dbReference type="EMBL" id="JMQN01000018">
    <property type="protein sequence ID" value="KEA64426.1"/>
    <property type="molecule type" value="Genomic_DNA"/>
</dbReference>
<comment type="subunit">
    <text evidence="6">Homodimer.</text>
</comment>
<dbReference type="OrthoDB" id="9789043at2"/>
<evidence type="ECO:0000313" key="10">
    <source>
        <dbReference type="Proteomes" id="UP000028252"/>
    </source>
</evidence>
<dbReference type="RefSeq" id="WP_036186117.1">
    <property type="nucleotide sequence ID" value="NZ_JMQN01000018.1"/>
</dbReference>
<keyword evidence="1 6" id="KW-0963">Cytoplasm</keyword>
<feature type="binding site" evidence="6 7">
    <location>
        <position position="127"/>
    </location>
    <ligand>
        <name>S-adenosyl-L-methionine</name>
        <dbReference type="ChEBI" id="CHEBI:59789"/>
    </ligand>
</feature>
<reference evidence="9 10" key="1">
    <citation type="submission" date="2014-04" db="EMBL/GenBank/DDBJ databases">
        <title>Marinobacterium kochiensis sp. nov., isolated from sediment sample collected from Kochi backwaters in Kerala, India.</title>
        <authorList>
            <person name="Singh A."/>
            <person name="Pinnaka A.K."/>
        </authorList>
    </citation>
    <scope>NUCLEOTIDE SEQUENCE [LARGE SCALE GENOMIC DNA]</scope>
    <source>
        <strain evidence="9 10">AK27</strain>
    </source>
</reference>
<dbReference type="PATRIC" id="fig|1232683.4.peg.1652"/>
<organism evidence="9 10">
    <name type="scientific">Marinobacterium lacunae</name>
    <dbReference type="NCBI Taxonomy" id="1232683"/>
    <lineage>
        <taxon>Bacteria</taxon>
        <taxon>Pseudomonadati</taxon>
        <taxon>Pseudomonadota</taxon>
        <taxon>Gammaproteobacteria</taxon>
        <taxon>Oceanospirillales</taxon>
        <taxon>Oceanospirillaceae</taxon>
        <taxon>Marinobacterium</taxon>
    </lineage>
</organism>
<dbReference type="GO" id="GO:0042802">
    <property type="term" value="F:identical protein binding"/>
    <property type="evidence" value="ECO:0007669"/>
    <property type="project" value="UniProtKB-ARBA"/>
</dbReference>
<dbReference type="GO" id="GO:0002132">
    <property type="term" value="P:wobble position uridine ribose methylation"/>
    <property type="evidence" value="ECO:0007669"/>
    <property type="project" value="TreeGrafter"/>
</dbReference>
<dbReference type="InterPro" id="IPR016914">
    <property type="entry name" value="TrmL"/>
</dbReference>
<dbReference type="GO" id="GO:0005737">
    <property type="term" value="C:cytoplasm"/>
    <property type="evidence" value="ECO:0007669"/>
    <property type="project" value="UniProtKB-SubCell"/>
</dbReference>
<dbReference type="HAMAP" id="MF_01885">
    <property type="entry name" value="tRNA_methyltr_TrmL"/>
    <property type="match status" value="1"/>
</dbReference>
<dbReference type="GO" id="GO:0002131">
    <property type="term" value="P:wobble position cytosine ribose methylation"/>
    <property type="evidence" value="ECO:0007669"/>
    <property type="project" value="TreeGrafter"/>
</dbReference>
<dbReference type="CDD" id="cd18094">
    <property type="entry name" value="SpoU-like_TrmL"/>
    <property type="match status" value="1"/>
</dbReference>
<accession>A0A081G0X1</accession>
<dbReference type="Pfam" id="PF00588">
    <property type="entry name" value="SpoU_methylase"/>
    <property type="match status" value="1"/>
</dbReference>
<evidence type="ECO:0000256" key="5">
    <source>
        <dbReference type="ARBA" id="ARBA00022694"/>
    </source>
</evidence>
<evidence type="ECO:0000256" key="1">
    <source>
        <dbReference type="ARBA" id="ARBA00022490"/>
    </source>
</evidence>
<dbReference type="STRING" id="1232683.ADIMK_1672"/>
<gene>
    <name evidence="6" type="primary">trmL</name>
    <name evidence="9" type="ORF">ADIMK_1672</name>
</gene>
<dbReference type="Gene3D" id="3.40.1280.10">
    <property type="match status" value="1"/>
</dbReference>
<feature type="binding site" evidence="6 7">
    <location>
        <position position="100"/>
    </location>
    <ligand>
        <name>S-adenosyl-L-methionine</name>
        <dbReference type="ChEBI" id="CHEBI:59789"/>
    </ligand>
</feature>
<proteinExistence type="inferred from homology"/>
<dbReference type="InterPro" id="IPR029026">
    <property type="entry name" value="tRNA_m1G_MTases_N"/>
</dbReference>
<comment type="catalytic activity">
    <reaction evidence="6">
        <text>5-carboxymethylaminomethyluridine(34) in tRNA(Leu) + S-adenosyl-L-methionine = 5-carboxymethylaminomethyl-2'-O-methyluridine(34) in tRNA(Leu) + S-adenosyl-L-homocysteine + H(+)</text>
        <dbReference type="Rhea" id="RHEA:43088"/>
        <dbReference type="Rhea" id="RHEA-COMP:10333"/>
        <dbReference type="Rhea" id="RHEA-COMP:10334"/>
        <dbReference type="ChEBI" id="CHEBI:15378"/>
        <dbReference type="ChEBI" id="CHEBI:57856"/>
        <dbReference type="ChEBI" id="CHEBI:59789"/>
        <dbReference type="ChEBI" id="CHEBI:74508"/>
        <dbReference type="ChEBI" id="CHEBI:74511"/>
        <dbReference type="EC" id="2.1.1.207"/>
    </reaction>
</comment>
<dbReference type="PANTHER" id="PTHR42971">
    <property type="entry name" value="TRNA (CYTIDINE(34)-2'-O)-METHYLTRANSFERASE"/>
    <property type="match status" value="1"/>
</dbReference>
<evidence type="ECO:0000256" key="3">
    <source>
        <dbReference type="ARBA" id="ARBA00022679"/>
    </source>
</evidence>
<dbReference type="Proteomes" id="UP000028252">
    <property type="component" value="Unassembled WGS sequence"/>
</dbReference>
<keyword evidence="3 6" id="KW-0808">Transferase</keyword>
<keyword evidence="4 6" id="KW-0949">S-adenosyl-L-methionine</keyword>
<evidence type="ECO:0000256" key="4">
    <source>
        <dbReference type="ARBA" id="ARBA00022691"/>
    </source>
</evidence>
<comment type="similarity">
    <text evidence="6">Belongs to the class IV-like SAM-binding methyltransferase superfamily. RNA methyltransferase TrmH family. TrmL subfamily.</text>
</comment>
<evidence type="ECO:0000256" key="2">
    <source>
        <dbReference type="ARBA" id="ARBA00022603"/>
    </source>
</evidence>
<name>A0A081G0X1_9GAMM</name>
<dbReference type="InterPro" id="IPR029028">
    <property type="entry name" value="Alpha/beta_knot_MTases"/>
</dbReference>
<comment type="catalytic activity">
    <reaction evidence="6">
        <text>cytidine(34) in tRNA + S-adenosyl-L-methionine = 2'-O-methylcytidine(34) in tRNA + S-adenosyl-L-homocysteine + H(+)</text>
        <dbReference type="Rhea" id="RHEA:43084"/>
        <dbReference type="Rhea" id="RHEA-COMP:10331"/>
        <dbReference type="Rhea" id="RHEA-COMP:10332"/>
        <dbReference type="ChEBI" id="CHEBI:15378"/>
        <dbReference type="ChEBI" id="CHEBI:57856"/>
        <dbReference type="ChEBI" id="CHEBI:59789"/>
        <dbReference type="ChEBI" id="CHEBI:74495"/>
        <dbReference type="ChEBI" id="CHEBI:82748"/>
        <dbReference type="EC" id="2.1.1.207"/>
    </reaction>
</comment>
<evidence type="ECO:0000256" key="7">
    <source>
        <dbReference type="PIRSR" id="PIRSR029256-1"/>
    </source>
</evidence>
<keyword evidence="5 6" id="KW-0819">tRNA processing</keyword>
<keyword evidence="2 6" id="KW-0489">Methyltransferase</keyword>
<comment type="caution">
    <text evidence="9">The sequence shown here is derived from an EMBL/GenBank/DDBJ whole genome shotgun (WGS) entry which is preliminary data.</text>
</comment>
<sequence>MLNVVLYQPEIPPNTGNIIRLCANTGFALHLIEPFGFELDDKRLRRAGLDYHEYAHVKTWPSLQHCVDALQPGRVWALTTKTDLCYAEASFSAGDILLFGPETRGLPAEVRERFDTLRLPMLKDSRSMNLSNACAVVVYEAWRQLGFQGAWPGGE</sequence>
<keyword evidence="10" id="KW-1185">Reference proteome</keyword>
<feature type="binding site" evidence="6 7">
    <location>
        <position position="119"/>
    </location>
    <ligand>
        <name>S-adenosyl-L-methionine</name>
        <dbReference type="ChEBI" id="CHEBI:59789"/>
    </ligand>
</feature>
<dbReference type="GO" id="GO:0141098">
    <property type="term" value="F:tRNA (cytidine(34)-2'-O)-methyltransferase activity"/>
    <property type="evidence" value="ECO:0007669"/>
    <property type="project" value="RHEA"/>
</dbReference>
<dbReference type="PANTHER" id="PTHR42971:SF1">
    <property type="entry name" value="TRNA (CYTIDINE(34)-2'-O)-METHYLTRANSFERASE"/>
    <property type="match status" value="1"/>
</dbReference>
<dbReference type="SUPFAM" id="SSF75217">
    <property type="entry name" value="alpha/beta knot"/>
    <property type="match status" value="1"/>
</dbReference>